<sequence length="110" mass="12461">MNAPALPDGWTASYDRHTSTPPEPTPTTALDLFDADPDGIGRLLCELTARHGDRFGARLGRYQIQRRPRADLLNAGLTPGWCAEDRFPEPWRRVEASLHRHPHDVVARRR</sequence>
<proteinExistence type="predicted"/>
<feature type="region of interest" description="Disordered" evidence="1">
    <location>
        <begin position="1"/>
        <end position="28"/>
    </location>
</feature>
<dbReference type="Proteomes" id="UP000830115">
    <property type="component" value="Chromosome"/>
</dbReference>
<evidence type="ECO:0000256" key="1">
    <source>
        <dbReference type="SAM" id="MobiDB-lite"/>
    </source>
</evidence>
<dbReference type="EMBL" id="CP086322">
    <property type="protein sequence ID" value="UQA96908.1"/>
    <property type="molecule type" value="Genomic_DNA"/>
</dbReference>
<evidence type="ECO:0000313" key="3">
    <source>
        <dbReference type="Proteomes" id="UP000830115"/>
    </source>
</evidence>
<dbReference type="RefSeq" id="WP_248867827.1">
    <property type="nucleotide sequence ID" value="NZ_CP086322.1"/>
</dbReference>
<name>A0ABY4MGQ8_9ACTN</name>
<accession>A0ABY4MGQ8</accession>
<protein>
    <submittedName>
        <fullName evidence="2">Uncharacterized protein</fullName>
    </submittedName>
</protein>
<gene>
    <name evidence="2" type="ORF">K9S39_38060</name>
</gene>
<keyword evidence="3" id="KW-1185">Reference proteome</keyword>
<reference evidence="2" key="1">
    <citation type="submission" date="2021-10" db="EMBL/GenBank/DDBJ databases">
        <title>Streptomyces nigrumlapis sp.nov.,an antimicrobial producing actinobacterium isolated from Black Gobi rocks.</title>
        <authorList>
            <person name="Wen Y."/>
            <person name="Zhang W."/>
            <person name="Liu X.G."/>
        </authorList>
    </citation>
    <scope>NUCLEOTIDE SEQUENCE</scope>
    <source>
        <strain evidence="2">ST13-2-2</strain>
    </source>
</reference>
<evidence type="ECO:0000313" key="2">
    <source>
        <dbReference type="EMBL" id="UQA96908.1"/>
    </source>
</evidence>
<organism evidence="2 3">
    <name type="scientific">Streptomyces halobius</name>
    <dbReference type="NCBI Taxonomy" id="2879846"/>
    <lineage>
        <taxon>Bacteria</taxon>
        <taxon>Bacillati</taxon>
        <taxon>Actinomycetota</taxon>
        <taxon>Actinomycetes</taxon>
        <taxon>Kitasatosporales</taxon>
        <taxon>Streptomycetaceae</taxon>
        <taxon>Streptomyces</taxon>
    </lineage>
</organism>